<keyword evidence="3" id="KW-1185">Reference proteome</keyword>
<feature type="transmembrane region" description="Helical" evidence="1">
    <location>
        <begin position="20"/>
        <end position="36"/>
    </location>
</feature>
<dbReference type="Proteomes" id="UP000789572">
    <property type="component" value="Unassembled WGS sequence"/>
</dbReference>
<dbReference type="AlphaFoldDB" id="A0A9N9FM24"/>
<gene>
    <name evidence="2" type="ORF">POCULU_LOCUS4770</name>
</gene>
<sequence>MTYYYHTDPVTIFVNDDKVIAAFAVICAGLTLFYIIRNQDVGLSIYKLLINGMALTFSILDIKSKTVDYIYNVLDEDVQIITYGLTPTMLLTLTLYTLKRTRFNDGDAIFGTILLIITWLSVIGRLVIRLTPAGLNLLILT</sequence>
<proteinExistence type="predicted"/>
<reference evidence="2" key="1">
    <citation type="submission" date="2021-06" db="EMBL/GenBank/DDBJ databases">
        <authorList>
            <person name="Kallberg Y."/>
            <person name="Tangrot J."/>
            <person name="Rosling A."/>
        </authorList>
    </citation>
    <scope>NUCLEOTIDE SEQUENCE</scope>
    <source>
        <strain evidence="2">IA702</strain>
    </source>
</reference>
<feature type="transmembrane region" description="Helical" evidence="1">
    <location>
        <begin position="110"/>
        <end position="128"/>
    </location>
</feature>
<accession>A0A9N9FM24</accession>
<evidence type="ECO:0000313" key="2">
    <source>
        <dbReference type="EMBL" id="CAG8545907.1"/>
    </source>
</evidence>
<keyword evidence="1" id="KW-0472">Membrane</keyword>
<protein>
    <submittedName>
        <fullName evidence="2">10473_t:CDS:1</fullName>
    </submittedName>
</protein>
<name>A0A9N9FM24_9GLOM</name>
<comment type="caution">
    <text evidence="2">The sequence shown here is derived from an EMBL/GenBank/DDBJ whole genome shotgun (WGS) entry which is preliminary data.</text>
</comment>
<keyword evidence="1" id="KW-1133">Transmembrane helix</keyword>
<dbReference type="EMBL" id="CAJVPJ010000646">
    <property type="protein sequence ID" value="CAG8545907.1"/>
    <property type="molecule type" value="Genomic_DNA"/>
</dbReference>
<evidence type="ECO:0000256" key="1">
    <source>
        <dbReference type="SAM" id="Phobius"/>
    </source>
</evidence>
<keyword evidence="1" id="KW-0812">Transmembrane</keyword>
<organism evidence="2 3">
    <name type="scientific">Paraglomus occultum</name>
    <dbReference type="NCBI Taxonomy" id="144539"/>
    <lineage>
        <taxon>Eukaryota</taxon>
        <taxon>Fungi</taxon>
        <taxon>Fungi incertae sedis</taxon>
        <taxon>Mucoromycota</taxon>
        <taxon>Glomeromycotina</taxon>
        <taxon>Glomeromycetes</taxon>
        <taxon>Paraglomerales</taxon>
        <taxon>Paraglomeraceae</taxon>
        <taxon>Paraglomus</taxon>
    </lineage>
</organism>
<evidence type="ECO:0000313" key="3">
    <source>
        <dbReference type="Proteomes" id="UP000789572"/>
    </source>
</evidence>
<feature type="transmembrane region" description="Helical" evidence="1">
    <location>
        <begin position="43"/>
        <end position="60"/>
    </location>
</feature>
<feature type="transmembrane region" description="Helical" evidence="1">
    <location>
        <begin position="80"/>
        <end position="98"/>
    </location>
</feature>